<evidence type="ECO:0000256" key="8">
    <source>
        <dbReference type="ARBA" id="ARBA00048679"/>
    </source>
</evidence>
<dbReference type="EC" id="2.7.11.1" evidence="1"/>
<proteinExistence type="predicted"/>
<dbReference type="Proteomes" id="UP000054279">
    <property type="component" value="Unassembled WGS sequence"/>
</dbReference>
<name>A0A0C9UVJ9_SPHS4</name>
<dbReference type="PANTHER" id="PTHR47634">
    <property type="entry name" value="PROTEIN KINASE DOMAIN-CONTAINING PROTEIN-RELATED"/>
    <property type="match status" value="1"/>
</dbReference>
<dbReference type="OrthoDB" id="5979581at2759"/>
<feature type="non-terminal residue" evidence="10">
    <location>
        <position position="1"/>
    </location>
</feature>
<dbReference type="GO" id="GO:0004674">
    <property type="term" value="F:protein serine/threonine kinase activity"/>
    <property type="evidence" value="ECO:0007669"/>
    <property type="project" value="UniProtKB-KW"/>
</dbReference>
<keyword evidence="2" id="KW-0723">Serine/threonine-protein kinase</keyword>
<dbReference type="GO" id="GO:0005524">
    <property type="term" value="F:ATP binding"/>
    <property type="evidence" value="ECO:0007669"/>
    <property type="project" value="UniProtKB-KW"/>
</dbReference>
<dbReference type="GO" id="GO:0005737">
    <property type="term" value="C:cytoplasm"/>
    <property type="evidence" value="ECO:0007669"/>
    <property type="project" value="TreeGrafter"/>
</dbReference>
<keyword evidence="11" id="KW-1185">Reference proteome</keyword>
<evidence type="ECO:0000313" key="11">
    <source>
        <dbReference type="Proteomes" id="UP000054279"/>
    </source>
</evidence>
<evidence type="ECO:0000256" key="1">
    <source>
        <dbReference type="ARBA" id="ARBA00012513"/>
    </source>
</evidence>
<organism evidence="10 11">
    <name type="scientific">Sphaerobolus stellatus (strain SS14)</name>
    <dbReference type="NCBI Taxonomy" id="990650"/>
    <lineage>
        <taxon>Eukaryota</taxon>
        <taxon>Fungi</taxon>
        <taxon>Dikarya</taxon>
        <taxon>Basidiomycota</taxon>
        <taxon>Agaricomycotina</taxon>
        <taxon>Agaricomycetes</taxon>
        <taxon>Phallomycetidae</taxon>
        <taxon>Geastrales</taxon>
        <taxon>Sphaerobolaceae</taxon>
        <taxon>Sphaerobolus</taxon>
    </lineage>
</organism>
<evidence type="ECO:0000256" key="6">
    <source>
        <dbReference type="ARBA" id="ARBA00022840"/>
    </source>
</evidence>
<gene>
    <name evidence="9" type="ORF">M422DRAFT_129092</name>
    <name evidence="10" type="ORF">M422DRAFT_140584</name>
</gene>
<dbReference type="EMBL" id="KN837104">
    <property type="protein sequence ID" value="KIJ47065.1"/>
    <property type="molecule type" value="Genomic_DNA"/>
</dbReference>
<keyword evidence="3" id="KW-0808">Transferase</keyword>
<dbReference type="InterPro" id="IPR051334">
    <property type="entry name" value="SRPK"/>
</dbReference>
<sequence length="55" mass="6261">SPNTSAIKTSDEEPWKDYRPGGYHPVPIGETFSDGRYLVVCKLGWNHLSTVWLVR</sequence>
<dbReference type="AlphaFoldDB" id="A0A0C9UVJ9"/>
<dbReference type="GO" id="GO:0050684">
    <property type="term" value="P:regulation of mRNA processing"/>
    <property type="evidence" value="ECO:0007669"/>
    <property type="project" value="TreeGrafter"/>
</dbReference>
<reference evidence="10 11" key="1">
    <citation type="submission" date="2014-06" db="EMBL/GenBank/DDBJ databases">
        <title>Evolutionary Origins and Diversification of the Mycorrhizal Mutualists.</title>
        <authorList>
            <consortium name="DOE Joint Genome Institute"/>
            <consortium name="Mycorrhizal Genomics Consortium"/>
            <person name="Kohler A."/>
            <person name="Kuo A."/>
            <person name="Nagy L.G."/>
            <person name="Floudas D."/>
            <person name="Copeland A."/>
            <person name="Barry K.W."/>
            <person name="Cichocki N."/>
            <person name="Veneault-Fourrey C."/>
            <person name="LaButti K."/>
            <person name="Lindquist E.A."/>
            <person name="Lipzen A."/>
            <person name="Lundell T."/>
            <person name="Morin E."/>
            <person name="Murat C."/>
            <person name="Riley R."/>
            <person name="Ohm R."/>
            <person name="Sun H."/>
            <person name="Tunlid A."/>
            <person name="Henrissat B."/>
            <person name="Grigoriev I.V."/>
            <person name="Hibbett D.S."/>
            <person name="Martin F."/>
        </authorList>
    </citation>
    <scope>NUCLEOTIDE SEQUENCE [LARGE SCALE GENOMIC DNA]</scope>
    <source>
        <strain evidence="10 11">SS14</strain>
    </source>
</reference>
<dbReference type="EMBL" id="KN838180">
    <property type="protein sequence ID" value="KIJ22494.1"/>
    <property type="molecule type" value="Genomic_DNA"/>
</dbReference>
<accession>A0A0C9UVJ9</accession>
<evidence type="ECO:0000256" key="5">
    <source>
        <dbReference type="ARBA" id="ARBA00022777"/>
    </source>
</evidence>
<evidence type="ECO:0000313" key="10">
    <source>
        <dbReference type="EMBL" id="KIJ47065.1"/>
    </source>
</evidence>
<comment type="catalytic activity">
    <reaction evidence="7">
        <text>L-threonyl-[protein] + ATP = O-phospho-L-threonyl-[protein] + ADP + H(+)</text>
        <dbReference type="Rhea" id="RHEA:46608"/>
        <dbReference type="Rhea" id="RHEA-COMP:11060"/>
        <dbReference type="Rhea" id="RHEA-COMP:11605"/>
        <dbReference type="ChEBI" id="CHEBI:15378"/>
        <dbReference type="ChEBI" id="CHEBI:30013"/>
        <dbReference type="ChEBI" id="CHEBI:30616"/>
        <dbReference type="ChEBI" id="CHEBI:61977"/>
        <dbReference type="ChEBI" id="CHEBI:456216"/>
        <dbReference type="EC" id="2.7.11.1"/>
    </reaction>
</comment>
<evidence type="ECO:0000256" key="4">
    <source>
        <dbReference type="ARBA" id="ARBA00022741"/>
    </source>
</evidence>
<dbReference type="GO" id="GO:0005634">
    <property type="term" value="C:nucleus"/>
    <property type="evidence" value="ECO:0007669"/>
    <property type="project" value="TreeGrafter"/>
</dbReference>
<dbReference type="PANTHER" id="PTHR47634:SF9">
    <property type="entry name" value="PROTEIN KINASE DOMAIN-CONTAINING PROTEIN-RELATED"/>
    <property type="match status" value="1"/>
</dbReference>
<feature type="non-terminal residue" evidence="10">
    <location>
        <position position="55"/>
    </location>
</feature>
<evidence type="ECO:0000256" key="2">
    <source>
        <dbReference type="ARBA" id="ARBA00022527"/>
    </source>
</evidence>
<dbReference type="HOGENOM" id="CLU_210662_0_0_1"/>
<evidence type="ECO:0000256" key="7">
    <source>
        <dbReference type="ARBA" id="ARBA00047899"/>
    </source>
</evidence>
<keyword evidence="4" id="KW-0547">Nucleotide-binding</keyword>
<protein>
    <recommendedName>
        <fullName evidence="1">non-specific serine/threonine protein kinase</fullName>
        <ecNumber evidence="1">2.7.11.1</ecNumber>
    </recommendedName>
</protein>
<evidence type="ECO:0000256" key="3">
    <source>
        <dbReference type="ARBA" id="ARBA00022679"/>
    </source>
</evidence>
<comment type="catalytic activity">
    <reaction evidence="8">
        <text>L-seryl-[protein] + ATP = O-phospho-L-seryl-[protein] + ADP + H(+)</text>
        <dbReference type="Rhea" id="RHEA:17989"/>
        <dbReference type="Rhea" id="RHEA-COMP:9863"/>
        <dbReference type="Rhea" id="RHEA-COMP:11604"/>
        <dbReference type="ChEBI" id="CHEBI:15378"/>
        <dbReference type="ChEBI" id="CHEBI:29999"/>
        <dbReference type="ChEBI" id="CHEBI:30616"/>
        <dbReference type="ChEBI" id="CHEBI:83421"/>
        <dbReference type="ChEBI" id="CHEBI:456216"/>
        <dbReference type="EC" id="2.7.11.1"/>
    </reaction>
</comment>
<keyword evidence="5" id="KW-0418">Kinase</keyword>
<keyword evidence="6" id="KW-0067">ATP-binding</keyword>
<dbReference type="Gene3D" id="3.30.200.20">
    <property type="entry name" value="Phosphorylase Kinase, domain 1"/>
    <property type="match status" value="1"/>
</dbReference>
<evidence type="ECO:0000313" key="9">
    <source>
        <dbReference type="EMBL" id="KIJ22494.1"/>
    </source>
</evidence>
<dbReference type="GO" id="GO:0000245">
    <property type="term" value="P:spliceosomal complex assembly"/>
    <property type="evidence" value="ECO:0007669"/>
    <property type="project" value="TreeGrafter"/>
</dbReference>